<name>A0A1R2AKU4_9CILI</name>
<accession>A0A1R2AKU4</accession>
<evidence type="ECO:0000313" key="1">
    <source>
        <dbReference type="EMBL" id="OMJ65114.1"/>
    </source>
</evidence>
<organism evidence="1 2">
    <name type="scientific">Stentor coeruleus</name>
    <dbReference type="NCBI Taxonomy" id="5963"/>
    <lineage>
        <taxon>Eukaryota</taxon>
        <taxon>Sar</taxon>
        <taxon>Alveolata</taxon>
        <taxon>Ciliophora</taxon>
        <taxon>Postciliodesmatophora</taxon>
        <taxon>Heterotrichea</taxon>
        <taxon>Heterotrichida</taxon>
        <taxon>Stentoridae</taxon>
        <taxon>Stentor</taxon>
    </lineage>
</organism>
<dbReference type="AlphaFoldDB" id="A0A1R2AKU4"/>
<comment type="caution">
    <text evidence="1">The sequence shown here is derived from an EMBL/GenBank/DDBJ whole genome shotgun (WGS) entry which is preliminary data.</text>
</comment>
<gene>
    <name evidence="1" type="ORF">SteCoe_39227</name>
</gene>
<dbReference type="Proteomes" id="UP000187209">
    <property type="component" value="Unassembled WGS sequence"/>
</dbReference>
<proteinExistence type="predicted"/>
<dbReference type="EMBL" id="MPUH01002444">
    <property type="protein sequence ID" value="OMJ65114.1"/>
    <property type="molecule type" value="Genomic_DNA"/>
</dbReference>
<reference evidence="1 2" key="1">
    <citation type="submission" date="2016-11" db="EMBL/GenBank/DDBJ databases">
        <title>The macronuclear genome of Stentor coeruleus: a giant cell with tiny introns.</title>
        <authorList>
            <person name="Slabodnick M."/>
            <person name="Ruby J.G."/>
            <person name="Reiff S.B."/>
            <person name="Swart E.C."/>
            <person name="Gosai S."/>
            <person name="Prabakaran S."/>
            <person name="Witkowska E."/>
            <person name="Larue G.E."/>
            <person name="Fisher S."/>
            <person name="Freeman R.M."/>
            <person name="Gunawardena J."/>
            <person name="Chu W."/>
            <person name="Stover N.A."/>
            <person name="Gregory B.D."/>
            <person name="Nowacki M."/>
            <person name="Derisi J."/>
            <person name="Roy S.W."/>
            <person name="Marshall W.F."/>
            <person name="Sood P."/>
        </authorList>
    </citation>
    <scope>NUCLEOTIDE SEQUENCE [LARGE SCALE GENOMIC DNA]</scope>
    <source>
        <strain evidence="1">WM001</strain>
    </source>
</reference>
<sequence>MIEKKFSKRNLLIPTFGLLDPESGGENKPHRSFSFSEKYTEALKDNKLLVHINYVGKNLFDNLTTPRFNNIPTCSIEQKTVIS</sequence>
<keyword evidence="2" id="KW-1185">Reference proteome</keyword>
<protein>
    <submittedName>
        <fullName evidence="1">Uncharacterized protein</fullName>
    </submittedName>
</protein>
<evidence type="ECO:0000313" key="2">
    <source>
        <dbReference type="Proteomes" id="UP000187209"/>
    </source>
</evidence>